<dbReference type="EMBL" id="CYKH01000348">
    <property type="protein sequence ID" value="CUF53323.1"/>
    <property type="molecule type" value="Genomic_DNA"/>
</dbReference>
<evidence type="ECO:0000256" key="1">
    <source>
        <dbReference type="SAM" id="MobiDB-lite"/>
    </source>
</evidence>
<dbReference type="VEuPathDB" id="TriTrypDB:BSAL_03970"/>
<dbReference type="AlphaFoldDB" id="A0A0S4IRR0"/>
<evidence type="ECO:0000313" key="3">
    <source>
        <dbReference type="Proteomes" id="UP000051952"/>
    </source>
</evidence>
<dbReference type="Proteomes" id="UP000051952">
    <property type="component" value="Unassembled WGS sequence"/>
</dbReference>
<organism evidence="2 3">
    <name type="scientific">Bodo saltans</name>
    <name type="common">Flagellated protozoan</name>
    <dbReference type="NCBI Taxonomy" id="75058"/>
    <lineage>
        <taxon>Eukaryota</taxon>
        <taxon>Discoba</taxon>
        <taxon>Euglenozoa</taxon>
        <taxon>Kinetoplastea</taxon>
        <taxon>Metakinetoplastina</taxon>
        <taxon>Eubodonida</taxon>
        <taxon>Bodonidae</taxon>
        <taxon>Bodo</taxon>
    </lineage>
</organism>
<name>A0A0S4IRR0_BODSA</name>
<keyword evidence="3" id="KW-1185">Reference proteome</keyword>
<feature type="region of interest" description="Disordered" evidence="1">
    <location>
        <begin position="49"/>
        <end position="71"/>
    </location>
</feature>
<accession>A0A0S4IRR0</accession>
<evidence type="ECO:0000313" key="2">
    <source>
        <dbReference type="EMBL" id="CUF53323.1"/>
    </source>
</evidence>
<gene>
    <name evidence="2" type="ORF">BSAL_03970</name>
</gene>
<reference evidence="3" key="1">
    <citation type="submission" date="2015-09" db="EMBL/GenBank/DDBJ databases">
        <authorList>
            <consortium name="Pathogen Informatics"/>
        </authorList>
    </citation>
    <scope>NUCLEOTIDE SEQUENCE [LARGE SCALE GENOMIC DNA]</scope>
    <source>
        <strain evidence="3">Lake Konstanz</strain>
    </source>
</reference>
<sequence>MTRLTSFTKYFGIGVTAGSLVAARHCYDLLSETSVEVNTLLARIDRTGRELPSSVTTPPPSAIKLAAADTR</sequence>
<protein>
    <submittedName>
        <fullName evidence="2">Uncharacterized protein</fullName>
    </submittedName>
</protein>
<proteinExistence type="predicted"/>